<organism evidence="1">
    <name type="scientific">Methylobacterium bullatum</name>
    <dbReference type="NCBI Taxonomy" id="570505"/>
    <lineage>
        <taxon>Bacteria</taxon>
        <taxon>Pseudomonadati</taxon>
        <taxon>Pseudomonadota</taxon>
        <taxon>Alphaproteobacteria</taxon>
        <taxon>Hyphomicrobiales</taxon>
        <taxon>Methylobacteriaceae</taxon>
        <taxon>Methylobacterium</taxon>
    </lineage>
</organism>
<protein>
    <submittedName>
        <fullName evidence="1">Uncharacterized protein</fullName>
    </submittedName>
</protein>
<name>A0A679IZR6_9HYPH</name>
<evidence type="ECO:0000313" key="1">
    <source>
        <dbReference type="EMBL" id="CAA2105465.1"/>
    </source>
</evidence>
<sequence>MSGPANCAAAERVEARFAHLPALALVEAARVLSRGHAAHAAGLVARHGPPTPGTPTARKVARARDLDRLWSGIALQTAIRDIVEEHPGTLGRPLISDVLRAAERHMRDLADPEGADGRTVALRLLLPPRQHLPATLPPALLAVFGADLDYTPRLHAA</sequence>
<dbReference type="AlphaFoldDB" id="A0A679IZR6"/>
<accession>A0A679IZR6</accession>
<gene>
    <name evidence="1" type="ORF">MBUL_03206</name>
</gene>
<dbReference type="EMBL" id="LR743504">
    <property type="protein sequence ID" value="CAA2105465.1"/>
    <property type="molecule type" value="Genomic_DNA"/>
</dbReference>
<reference evidence="1" key="1">
    <citation type="submission" date="2019-12" db="EMBL/GenBank/DDBJ databases">
        <authorList>
            <person name="Cremers G."/>
        </authorList>
    </citation>
    <scope>NUCLEOTIDE SEQUENCE</scope>
    <source>
        <strain evidence="1">Mbul1</strain>
    </source>
</reference>
<proteinExistence type="predicted"/>